<evidence type="ECO:0000259" key="6">
    <source>
        <dbReference type="PROSITE" id="PS51062"/>
    </source>
</evidence>
<comment type="caution">
    <text evidence="7">The sequence shown here is derived from an EMBL/GenBank/DDBJ whole genome shotgun (WGS) entry which is preliminary data.</text>
</comment>
<dbReference type="GO" id="GO:0005524">
    <property type="term" value="F:ATP binding"/>
    <property type="evidence" value="ECO:0007669"/>
    <property type="project" value="InterPro"/>
</dbReference>
<dbReference type="PROSITE" id="PS51062">
    <property type="entry name" value="RUNT"/>
    <property type="match status" value="1"/>
</dbReference>
<dbReference type="InterPro" id="IPR012346">
    <property type="entry name" value="p53/RUNT-type_TF_DNA-bd_sf"/>
</dbReference>
<name>A0AAV2RUC0_MEGNR</name>
<feature type="compositionally biased region" description="Basic and acidic residues" evidence="5">
    <location>
        <begin position="394"/>
        <end position="407"/>
    </location>
</feature>
<dbReference type="AlphaFoldDB" id="A0AAV2RUC0"/>
<dbReference type="PRINTS" id="PR00967">
    <property type="entry name" value="ONCOGENEAML1"/>
</dbReference>
<dbReference type="InterPro" id="IPR000040">
    <property type="entry name" value="AML1_Runt"/>
</dbReference>
<dbReference type="InterPro" id="IPR013524">
    <property type="entry name" value="Runt_dom"/>
</dbReference>
<dbReference type="Gene3D" id="2.60.40.720">
    <property type="match status" value="1"/>
</dbReference>
<evidence type="ECO:0000256" key="4">
    <source>
        <dbReference type="ARBA" id="ARBA00023242"/>
    </source>
</evidence>
<feature type="region of interest" description="Disordered" evidence="5">
    <location>
        <begin position="376"/>
        <end position="407"/>
    </location>
</feature>
<dbReference type="InterPro" id="IPR008967">
    <property type="entry name" value="p53-like_TF_DNA-bd_sf"/>
</dbReference>
<evidence type="ECO:0000256" key="1">
    <source>
        <dbReference type="ARBA" id="ARBA00004123"/>
    </source>
</evidence>
<comment type="subcellular location">
    <subcellularLocation>
        <location evidence="1">Nucleus</location>
    </subcellularLocation>
</comment>
<dbReference type="PANTHER" id="PTHR11950">
    <property type="entry name" value="RUNT RELATED"/>
    <property type="match status" value="1"/>
</dbReference>
<sequence length="407" mass="42369">MGDPRAALINAAWRGAAAAAATTGSAPQDMGTEMNGLGGGPVHEHPGELMKTGAPNLLCTALPNHWRSNKSLPMSFKVIALDDVKDGTIVTIKAGNDDNICGEVRNNSAVMKNQVAKFNDLRFVGRSGRGKSFNLCIIVSSRPMQMTTLAKAIKVTVDGPREPRNKSRWGFPLGYHPLLDSHLSALGYNLGISAFNPLTAHTKALELARVGGAGLLDAWRGAAGSLMGLPSIGTTVPTLHGSGLSAHTAAHSLPILTPQSTPTSHPLPTINSELATSALLSDSGRCLRCRGCEGGSLCLKLLHRPLHGLPSSPSLSPSISSPSTPSTTSTVSSVTTPTPTSTSLSSSSRSPLSSVLPPPLVPLGGLSAFSIPKSSGLNSSFHSKESSFKPVKPSSERSTESKVWRPY</sequence>
<evidence type="ECO:0000256" key="5">
    <source>
        <dbReference type="SAM" id="MobiDB-lite"/>
    </source>
</evidence>
<keyword evidence="3" id="KW-0804">Transcription</keyword>
<evidence type="ECO:0000256" key="2">
    <source>
        <dbReference type="ARBA" id="ARBA00023015"/>
    </source>
</evidence>
<feature type="non-terminal residue" evidence="7">
    <location>
        <position position="407"/>
    </location>
</feature>
<dbReference type="SUPFAM" id="SSF49417">
    <property type="entry name" value="p53-like transcription factors"/>
    <property type="match status" value="1"/>
</dbReference>
<feature type="compositionally biased region" description="Low complexity" evidence="5">
    <location>
        <begin position="310"/>
        <end position="355"/>
    </location>
</feature>
<accession>A0AAV2RUC0</accession>
<protein>
    <recommendedName>
        <fullName evidence="6">Runt domain-containing protein</fullName>
    </recommendedName>
</protein>
<feature type="region of interest" description="Disordered" evidence="5">
    <location>
        <begin position="310"/>
        <end position="357"/>
    </location>
</feature>
<evidence type="ECO:0000313" key="8">
    <source>
        <dbReference type="Proteomes" id="UP001497623"/>
    </source>
</evidence>
<keyword evidence="2" id="KW-0805">Transcription regulation</keyword>
<dbReference type="GO" id="GO:0000981">
    <property type="term" value="F:DNA-binding transcription factor activity, RNA polymerase II-specific"/>
    <property type="evidence" value="ECO:0007669"/>
    <property type="project" value="TreeGrafter"/>
</dbReference>
<keyword evidence="8" id="KW-1185">Reference proteome</keyword>
<dbReference type="Proteomes" id="UP001497623">
    <property type="component" value="Unassembled WGS sequence"/>
</dbReference>
<proteinExistence type="predicted"/>
<reference evidence="7 8" key="1">
    <citation type="submission" date="2024-05" db="EMBL/GenBank/DDBJ databases">
        <authorList>
            <person name="Wallberg A."/>
        </authorList>
    </citation>
    <scope>NUCLEOTIDE SEQUENCE [LARGE SCALE GENOMIC DNA]</scope>
</reference>
<feature type="domain" description="Runt" evidence="6">
    <location>
        <begin position="37"/>
        <end position="165"/>
    </location>
</feature>
<gene>
    <name evidence="7" type="ORF">MNOR_LOCUS28256</name>
</gene>
<dbReference type="Pfam" id="PF00853">
    <property type="entry name" value="Runt"/>
    <property type="match status" value="1"/>
</dbReference>
<evidence type="ECO:0000313" key="7">
    <source>
        <dbReference type="EMBL" id="CAL4138696.1"/>
    </source>
</evidence>
<evidence type="ECO:0000256" key="3">
    <source>
        <dbReference type="ARBA" id="ARBA00023163"/>
    </source>
</evidence>
<keyword evidence="4" id="KW-0539">Nucleus</keyword>
<organism evidence="7 8">
    <name type="scientific">Meganyctiphanes norvegica</name>
    <name type="common">Northern krill</name>
    <name type="synonym">Thysanopoda norvegica</name>
    <dbReference type="NCBI Taxonomy" id="48144"/>
    <lineage>
        <taxon>Eukaryota</taxon>
        <taxon>Metazoa</taxon>
        <taxon>Ecdysozoa</taxon>
        <taxon>Arthropoda</taxon>
        <taxon>Crustacea</taxon>
        <taxon>Multicrustacea</taxon>
        <taxon>Malacostraca</taxon>
        <taxon>Eumalacostraca</taxon>
        <taxon>Eucarida</taxon>
        <taxon>Euphausiacea</taxon>
        <taxon>Euphausiidae</taxon>
        <taxon>Meganyctiphanes</taxon>
    </lineage>
</organism>
<dbReference type="GO" id="GO:0000978">
    <property type="term" value="F:RNA polymerase II cis-regulatory region sequence-specific DNA binding"/>
    <property type="evidence" value="ECO:0007669"/>
    <property type="project" value="TreeGrafter"/>
</dbReference>
<dbReference type="PANTHER" id="PTHR11950:SF31">
    <property type="entry name" value="SEGMENTATION PROTEIN RUNT"/>
    <property type="match status" value="1"/>
</dbReference>
<dbReference type="GO" id="GO:0005634">
    <property type="term" value="C:nucleus"/>
    <property type="evidence" value="ECO:0007669"/>
    <property type="project" value="UniProtKB-SubCell"/>
</dbReference>
<dbReference type="EMBL" id="CAXKWB010030882">
    <property type="protein sequence ID" value="CAL4138696.1"/>
    <property type="molecule type" value="Genomic_DNA"/>
</dbReference>